<gene>
    <name evidence="1" type="ORF">rsdtw13_01590</name>
</gene>
<keyword evidence="2" id="KW-1185">Reference proteome</keyword>
<accession>A0ACB5R7C0</accession>
<organism evidence="1 2">
    <name type="scientific">Inconstantimicrobium mannanitabidum</name>
    <dbReference type="NCBI Taxonomy" id="1604901"/>
    <lineage>
        <taxon>Bacteria</taxon>
        <taxon>Bacillati</taxon>
        <taxon>Bacillota</taxon>
        <taxon>Clostridia</taxon>
        <taxon>Eubacteriales</taxon>
        <taxon>Clostridiaceae</taxon>
        <taxon>Inconstantimicrobium</taxon>
    </lineage>
</organism>
<proteinExistence type="predicted"/>
<sequence length="439" mass="46404">MDNNNNEINNNNQNNDFIILNDQNEVKNTNQNYTVYEANSSNTNNGKENFDDYYVNFSSQSMTKEKKPKKASGKGKKVVGVLCGVLVCTLLGAGVGVGTTIYLSKNTELLGATNVKKVVYESPTFKSDNSTLSVVNAVNKVKPAVVTVSTKSVASNGVFSQQQEGVGSGFIIDKEGHILTNYHVIANSTQVKVTLSNNKEVNAKVVNYDQSQDLAVIKITDNVQLPGIAELGDSDSVQAGEEVIAIGSPLGKQFTGTVTKGIISAVNRSLSSNSSSTFLQTDAAINPGNSGGPLINSKGQVIGINTSKIASDSSSEGGNAVEGIGFSIPINTAKERITALSKPLLKMGITITNITSDLAKQYNVPVGVGVTEVQEFSPAAKAGIKVNDVIIKFGGKTVKTGEELNKLKGTYKNGDVVPIVVSRDNKEVTLKITLEESSN</sequence>
<comment type="caution">
    <text evidence="1">The sequence shown here is derived from an EMBL/GenBank/DDBJ whole genome shotgun (WGS) entry which is preliminary data.</text>
</comment>
<dbReference type="EMBL" id="BROD01000001">
    <property type="protein sequence ID" value="GKX64901.1"/>
    <property type="molecule type" value="Genomic_DNA"/>
</dbReference>
<evidence type="ECO:0000313" key="2">
    <source>
        <dbReference type="Proteomes" id="UP001058074"/>
    </source>
</evidence>
<reference evidence="1" key="1">
    <citation type="journal article" date="2025" name="Int. J. Syst. Evol. Microbiol.">
        <title>Inconstantimicrobium mannanitabidum sp. nov., a novel member of the family Clostridiaceae isolated from anoxic soil under the treatment of reductive soil disinfestation.</title>
        <authorList>
            <person name="Ueki A."/>
            <person name="Tonouchi A."/>
            <person name="Honma S."/>
            <person name="Kaku N."/>
            <person name="Ueki K."/>
        </authorList>
    </citation>
    <scope>NUCLEOTIDE SEQUENCE</scope>
    <source>
        <strain evidence="1">TW13</strain>
    </source>
</reference>
<dbReference type="Proteomes" id="UP001058074">
    <property type="component" value="Unassembled WGS sequence"/>
</dbReference>
<evidence type="ECO:0000313" key="1">
    <source>
        <dbReference type="EMBL" id="GKX64901.1"/>
    </source>
</evidence>
<name>A0ACB5R7C0_9CLOT</name>
<protein>
    <submittedName>
        <fullName evidence="1">Type I deoxyribonuclease HsdR</fullName>
    </submittedName>
</protein>